<evidence type="ECO:0000256" key="9">
    <source>
        <dbReference type="ARBA" id="ARBA00048679"/>
    </source>
</evidence>
<dbReference type="PROSITE" id="PS00107">
    <property type="entry name" value="PROTEIN_KINASE_ATP"/>
    <property type="match status" value="1"/>
</dbReference>
<dbReference type="FunFam" id="3.30.310.80:FF:000007">
    <property type="entry name" value="Serine/threonine-protein kinase Chk1 isoform 1"/>
    <property type="match status" value="1"/>
</dbReference>
<dbReference type="InParanoid" id="D7EK22"/>
<dbReference type="GO" id="GO:0035402">
    <property type="term" value="F:histone H3T11 kinase activity"/>
    <property type="evidence" value="ECO:0000318"/>
    <property type="project" value="GO_Central"/>
</dbReference>
<dbReference type="PANTHER" id="PTHR24346">
    <property type="entry name" value="MAP/MICROTUBULE AFFINITY-REGULATING KINASE"/>
    <property type="match status" value="1"/>
</dbReference>
<dbReference type="InterPro" id="IPR017441">
    <property type="entry name" value="Protein_kinase_ATP_BS"/>
</dbReference>
<dbReference type="SMART" id="SM00220">
    <property type="entry name" value="S_TKc"/>
    <property type="match status" value="1"/>
</dbReference>
<feature type="domain" description="Protein kinase" evidence="12">
    <location>
        <begin position="9"/>
        <end position="263"/>
    </location>
</feature>
<dbReference type="PANTHER" id="PTHR24346:SF107">
    <property type="entry name" value="SERINE_THREONINE-PROTEIN KINASE CHK1"/>
    <property type="match status" value="1"/>
</dbReference>
<comment type="catalytic activity">
    <reaction evidence="8">
        <text>L-threonyl-[protein] + ATP = O-phospho-L-threonyl-[protein] + ADP + H(+)</text>
        <dbReference type="Rhea" id="RHEA:46608"/>
        <dbReference type="Rhea" id="RHEA-COMP:11060"/>
        <dbReference type="Rhea" id="RHEA-COMP:11605"/>
        <dbReference type="ChEBI" id="CHEBI:15378"/>
        <dbReference type="ChEBI" id="CHEBI:30013"/>
        <dbReference type="ChEBI" id="CHEBI:30616"/>
        <dbReference type="ChEBI" id="CHEBI:61977"/>
        <dbReference type="ChEBI" id="CHEBI:456216"/>
        <dbReference type="EC" id="2.7.11.1"/>
    </reaction>
</comment>
<evidence type="ECO:0000313" key="14">
    <source>
        <dbReference type="Proteomes" id="UP000007266"/>
    </source>
</evidence>
<dbReference type="FunFam" id="1.10.510.10:FF:000301">
    <property type="entry name" value="Serine/threonine-protein kinase Chk1"/>
    <property type="match status" value="1"/>
</dbReference>
<keyword evidence="4" id="KW-0808">Transferase</keyword>
<dbReference type="HOGENOM" id="CLU_000288_59_8_1"/>
<keyword evidence="14" id="KW-1185">Reference proteome</keyword>
<protein>
    <recommendedName>
        <fullName evidence="2">non-specific serine/threonine protein kinase</fullName>
        <ecNumber evidence="2">2.7.11.1</ecNumber>
    </recommendedName>
</protein>
<comment type="similarity">
    <text evidence="1">Belongs to the protein kinase superfamily. CAMK Ser/Thr protein kinase family. NIM1 subfamily.</text>
</comment>
<gene>
    <name evidence="13" type="primary">AUGUSTUS-3.0.2_01409</name>
    <name evidence="13" type="ORF">TcasGA2_TC001409</name>
</gene>
<dbReference type="OMA" id="GYTCKVG"/>
<evidence type="ECO:0000256" key="5">
    <source>
        <dbReference type="ARBA" id="ARBA00022741"/>
    </source>
</evidence>
<sequence>MIEFTEDWLMHKSILGEGAYGEVKLIVNKHTNEKVACKIINYGKKDDVQVNINKEVIIHKMLNHENIIKYFGRRREPLREYIYLEYASRGELFQMIEPDVGMPSSLAQLYMKQLLNGLHYLHNLGIVHRDIKPENLLINDDGVLKISDFGMATLFRCKGKERLLDRRCGTKPYCAPEILLRPYRAQPADIWSCGIVLIAMLTGELPWSDTFSEEFVNYKNDNYITVTPWSKLGNATLSLIRKILAIEPNKRLTIQEILKHPWMKYNFDDQKTDVVDDSNLNPVKRFNSMMETETRVHRTNPIVILSQPTPAVRPPSIDQLVTDLRTNRELVCFSQPTHNDDMLLSSQIQFNETPLTKDNFNNLVKRMTRFYVTTNYEKTLEVLCSVLDTFHYNWQIDGNGAVTISTVDIMKNQLMFKTNVIEIQGKILVDFRLSKGCGIEFKKKFKKLKECLDDIVEKNE</sequence>
<keyword evidence="3 11" id="KW-0723">Serine/threonine-protein kinase</keyword>
<dbReference type="eggNOG" id="KOG0590">
    <property type="taxonomic scope" value="Eukaryota"/>
</dbReference>
<dbReference type="EC" id="2.7.11.1" evidence="2"/>
<dbReference type="AlphaFoldDB" id="D7EK22"/>
<dbReference type="PROSITE" id="PS00108">
    <property type="entry name" value="PROTEIN_KINASE_ST"/>
    <property type="match status" value="1"/>
</dbReference>
<proteinExistence type="inferred from homology"/>
<dbReference type="PhylomeDB" id="D7EK22"/>
<dbReference type="Gene3D" id="3.30.310.80">
    <property type="entry name" value="Kinase associated domain 1, KA1"/>
    <property type="match status" value="1"/>
</dbReference>
<comment type="catalytic activity">
    <reaction evidence="9">
        <text>L-seryl-[protein] + ATP = O-phospho-L-seryl-[protein] + ADP + H(+)</text>
        <dbReference type="Rhea" id="RHEA:17989"/>
        <dbReference type="Rhea" id="RHEA-COMP:9863"/>
        <dbReference type="Rhea" id="RHEA-COMP:11604"/>
        <dbReference type="ChEBI" id="CHEBI:15378"/>
        <dbReference type="ChEBI" id="CHEBI:29999"/>
        <dbReference type="ChEBI" id="CHEBI:30616"/>
        <dbReference type="ChEBI" id="CHEBI:83421"/>
        <dbReference type="ChEBI" id="CHEBI:456216"/>
        <dbReference type="EC" id="2.7.11.1"/>
    </reaction>
</comment>
<dbReference type="FunCoup" id="D7EK22">
    <property type="interactions" value="1274"/>
</dbReference>
<dbReference type="SUPFAM" id="SSF56112">
    <property type="entry name" value="Protein kinase-like (PK-like)"/>
    <property type="match status" value="1"/>
</dbReference>
<evidence type="ECO:0000256" key="3">
    <source>
        <dbReference type="ARBA" id="ARBA00022527"/>
    </source>
</evidence>
<evidence type="ECO:0000256" key="11">
    <source>
        <dbReference type="RuleBase" id="RU000304"/>
    </source>
</evidence>
<reference evidence="13 14" key="1">
    <citation type="journal article" date="2008" name="Nature">
        <title>The genome of the model beetle and pest Tribolium castaneum.</title>
        <authorList>
            <consortium name="Tribolium Genome Sequencing Consortium"/>
            <person name="Richards S."/>
            <person name="Gibbs R.A."/>
            <person name="Weinstock G.M."/>
            <person name="Brown S.J."/>
            <person name="Denell R."/>
            <person name="Beeman R.W."/>
            <person name="Gibbs R."/>
            <person name="Beeman R.W."/>
            <person name="Brown S.J."/>
            <person name="Bucher G."/>
            <person name="Friedrich M."/>
            <person name="Grimmelikhuijzen C.J."/>
            <person name="Klingler M."/>
            <person name="Lorenzen M."/>
            <person name="Richards S."/>
            <person name="Roth S."/>
            <person name="Schroder R."/>
            <person name="Tautz D."/>
            <person name="Zdobnov E.M."/>
            <person name="Muzny D."/>
            <person name="Gibbs R.A."/>
            <person name="Weinstock G.M."/>
            <person name="Attaway T."/>
            <person name="Bell S."/>
            <person name="Buhay C.J."/>
            <person name="Chandrabose M.N."/>
            <person name="Chavez D."/>
            <person name="Clerk-Blankenburg K.P."/>
            <person name="Cree A."/>
            <person name="Dao M."/>
            <person name="Davis C."/>
            <person name="Chacko J."/>
            <person name="Dinh H."/>
            <person name="Dugan-Rocha S."/>
            <person name="Fowler G."/>
            <person name="Garner T.T."/>
            <person name="Garnes J."/>
            <person name="Gnirke A."/>
            <person name="Hawes A."/>
            <person name="Hernandez J."/>
            <person name="Hines S."/>
            <person name="Holder M."/>
            <person name="Hume J."/>
            <person name="Jhangiani S.N."/>
            <person name="Joshi V."/>
            <person name="Khan Z.M."/>
            <person name="Jackson L."/>
            <person name="Kovar C."/>
            <person name="Kowis A."/>
            <person name="Lee S."/>
            <person name="Lewis L.R."/>
            <person name="Margolis J."/>
            <person name="Morgan M."/>
            <person name="Nazareth L.V."/>
            <person name="Nguyen N."/>
            <person name="Okwuonu G."/>
            <person name="Parker D."/>
            <person name="Richards S."/>
            <person name="Ruiz S.J."/>
            <person name="Santibanez J."/>
            <person name="Savard J."/>
            <person name="Scherer S.E."/>
            <person name="Schneider B."/>
            <person name="Sodergren E."/>
            <person name="Tautz D."/>
            <person name="Vattahil S."/>
            <person name="Villasana D."/>
            <person name="White C.S."/>
            <person name="Wright R."/>
            <person name="Park Y."/>
            <person name="Beeman R.W."/>
            <person name="Lord J."/>
            <person name="Oppert B."/>
            <person name="Lorenzen M."/>
            <person name="Brown S."/>
            <person name="Wang L."/>
            <person name="Savard J."/>
            <person name="Tautz D."/>
            <person name="Richards S."/>
            <person name="Weinstock G."/>
            <person name="Gibbs R.A."/>
            <person name="Liu Y."/>
            <person name="Worley K."/>
            <person name="Weinstock G."/>
            <person name="Elsik C.G."/>
            <person name="Reese J.T."/>
            <person name="Elhaik E."/>
            <person name="Landan G."/>
            <person name="Graur D."/>
            <person name="Arensburger P."/>
            <person name="Atkinson P."/>
            <person name="Beeman R.W."/>
            <person name="Beidler J."/>
            <person name="Brown S.J."/>
            <person name="Demuth J.P."/>
            <person name="Drury D.W."/>
            <person name="Du Y.Z."/>
            <person name="Fujiwara H."/>
            <person name="Lorenzen M."/>
            <person name="Maselli V."/>
            <person name="Osanai M."/>
            <person name="Park Y."/>
            <person name="Robertson H.M."/>
            <person name="Tu Z."/>
            <person name="Wang J.J."/>
            <person name="Wang S."/>
            <person name="Richards S."/>
            <person name="Song H."/>
            <person name="Zhang L."/>
            <person name="Sodergren E."/>
            <person name="Werner D."/>
            <person name="Stanke M."/>
            <person name="Morgenstern B."/>
            <person name="Solovyev V."/>
            <person name="Kosarev P."/>
            <person name="Brown G."/>
            <person name="Chen H.C."/>
            <person name="Ermolaeva O."/>
            <person name="Hlavina W."/>
            <person name="Kapustin Y."/>
            <person name="Kiryutin B."/>
            <person name="Kitts P."/>
            <person name="Maglott D."/>
            <person name="Pruitt K."/>
            <person name="Sapojnikov V."/>
            <person name="Souvorov A."/>
            <person name="Mackey A.J."/>
            <person name="Waterhouse R.M."/>
            <person name="Wyder S."/>
            <person name="Zdobnov E.M."/>
            <person name="Zdobnov E.M."/>
            <person name="Wyder S."/>
            <person name="Kriventseva E.V."/>
            <person name="Kadowaki T."/>
            <person name="Bork P."/>
            <person name="Aranda M."/>
            <person name="Bao R."/>
            <person name="Beermann A."/>
            <person name="Berns N."/>
            <person name="Bolognesi R."/>
            <person name="Bonneton F."/>
            <person name="Bopp D."/>
            <person name="Brown S.J."/>
            <person name="Bucher G."/>
            <person name="Butts T."/>
            <person name="Chaumot A."/>
            <person name="Denell R.E."/>
            <person name="Ferrier D.E."/>
            <person name="Friedrich M."/>
            <person name="Gordon C.M."/>
            <person name="Jindra M."/>
            <person name="Klingler M."/>
            <person name="Lan Q."/>
            <person name="Lattorff H.M."/>
            <person name="Laudet V."/>
            <person name="von Levetsow C."/>
            <person name="Liu Z."/>
            <person name="Lutz R."/>
            <person name="Lynch J.A."/>
            <person name="da Fonseca R.N."/>
            <person name="Posnien N."/>
            <person name="Reuter R."/>
            <person name="Roth S."/>
            <person name="Savard J."/>
            <person name="Schinko J.B."/>
            <person name="Schmitt C."/>
            <person name="Schoppmeier M."/>
            <person name="Schroder R."/>
            <person name="Shippy T.D."/>
            <person name="Simonnet F."/>
            <person name="Marques-Souza H."/>
            <person name="Tautz D."/>
            <person name="Tomoyasu Y."/>
            <person name="Trauner J."/>
            <person name="Van der Zee M."/>
            <person name="Vervoort M."/>
            <person name="Wittkopp N."/>
            <person name="Wimmer E.A."/>
            <person name="Yang X."/>
            <person name="Jones A.K."/>
            <person name="Sattelle D.B."/>
            <person name="Ebert P.R."/>
            <person name="Nelson D."/>
            <person name="Scott J.G."/>
            <person name="Beeman R.W."/>
            <person name="Muthukrishnan S."/>
            <person name="Kramer K.J."/>
            <person name="Arakane Y."/>
            <person name="Beeman R.W."/>
            <person name="Zhu Q."/>
            <person name="Hogenkamp D."/>
            <person name="Dixit R."/>
            <person name="Oppert B."/>
            <person name="Jiang H."/>
            <person name="Zou Z."/>
            <person name="Marshall J."/>
            <person name="Elpidina E."/>
            <person name="Vinokurov K."/>
            <person name="Oppert C."/>
            <person name="Zou Z."/>
            <person name="Evans J."/>
            <person name="Lu Z."/>
            <person name="Zhao P."/>
            <person name="Sumathipala N."/>
            <person name="Altincicek B."/>
            <person name="Vilcinskas A."/>
            <person name="Williams M."/>
            <person name="Hultmark D."/>
            <person name="Hetru C."/>
            <person name="Jiang H."/>
            <person name="Grimmelikhuijzen C.J."/>
            <person name="Hauser F."/>
            <person name="Cazzamali G."/>
            <person name="Williamson M."/>
            <person name="Park Y."/>
            <person name="Li B."/>
            <person name="Tanaka Y."/>
            <person name="Predel R."/>
            <person name="Neupert S."/>
            <person name="Schachtner J."/>
            <person name="Verleyen P."/>
            <person name="Raible F."/>
            <person name="Bork P."/>
            <person name="Friedrich M."/>
            <person name="Walden K.K."/>
            <person name="Robertson H.M."/>
            <person name="Angeli S."/>
            <person name="Foret S."/>
            <person name="Bucher G."/>
            <person name="Schuetz S."/>
            <person name="Maleszka R."/>
            <person name="Wimmer E.A."/>
            <person name="Beeman R.W."/>
            <person name="Lorenzen M."/>
            <person name="Tomoyasu Y."/>
            <person name="Miller S.C."/>
            <person name="Grossmann D."/>
            <person name="Bucher G."/>
        </authorList>
    </citation>
    <scope>NUCLEOTIDE SEQUENCE [LARGE SCALE GENOMIC DNA]</scope>
    <source>
        <strain evidence="13 14">Georgia GA2</strain>
    </source>
</reference>
<dbReference type="STRING" id="7070.D7EK22"/>
<keyword evidence="5 10" id="KW-0547">Nucleotide-binding</keyword>
<evidence type="ECO:0000256" key="2">
    <source>
        <dbReference type="ARBA" id="ARBA00012513"/>
    </source>
</evidence>
<dbReference type="GO" id="GO:0005524">
    <property type="term" value="F:ATP binding"/>
    <property type="evidence" value="ECO:0007669"/>
    <property type="project" value="UniProtKB-UniRule"/>
</dbReference>
<evidence type="ECO:0000259" key="12">
    <source>
        <dbReference type="PROSITE" id="PS50011"/>
    </source>
</evidence>
<dbReference type="GO" id="GO:0007095">
    <property type="term" value="P:mitotic G2 DNA damage checkpoint signaling"/>
    <property type="evidence" value="ECO:0000318"/>
    <property type="project" value="GO_Central"/>
</dbReference>
<evidence type="ECO:0000256" key="6">
    <source>
        <dbReference type="ARBA" id="ARBA00022777"/>
    </source>
</evidence>
<reference evidence="13 14" key="2">
    <citation type="journal article" date="2010" name="Nucleic Acids Res.">
        <title>BeetleBase in 2010: revisions to provide comprehensive genomic information for Tribolium castaneum.</title>
        <authorList>
            <person name="Kim H.S."/>
            <person name="Murphy T."/>
            <person name="Xia J."/>
            <person name="Caragea D."/>
            <person name="Park Y."/>
            <person name="Beeman R.W."/>
            <person name="Lorenzen M.D."/>
            <person name="Butcher S."/>
            <person name="Manak J.R."/>
            <person name="Brown S.J."/>
        </authorList>
    </citation>
    <scope>NUCLEOTIDE SEQUENCE [LARGE SCALE GENOMIC DNA]</scope>
    <source>
        <strain evidence="13 14">Georgia GA2</strain>
    </source>
</reference>
<evidence type="ECO:0000256" key="8">
    <source>
        <dbReference type="ARBA" id="ARBA00047899"/>
    </source>
</evidence>
<accession>D7EK22</accession>
<organism evidence="13 14">
    <name type="scientific">Tribolium castaneum</name>
    <name type="common">Red flour beetle</name>
    <dbReference type="NCBI Taxonomy" id="7070"/>
    <lineage>
        <taxon>Eukaryota</taxon>
        <taxon>Metazoa</taxon>
        <taxon>Ecdysozoa</taxon>
        <taxon>Arthropoda</taxon>
        <taxon>Hexapoda</taxon>
        <taxon>Insecta</taxon>
        <taxon>Pterygota</taxon>
        <taxon>Neoptera</taxon>
        <taxon>Endopterygota</taxon>
        <taxon>Coleoptera</taxon>
        <taxon>Polyphaga</taxon>
        <taxon>Cucujiformia</taxon>
        <taxon>Tenebrionidae</taxon>
        <taxon>Tenebrionidae incertae sedis</taxon>
        <taxon>Tribolium</taxon>
    </lineage>
</organism>
<feature type="binding site" evidence="10">
    <location>
        <position position="38"/>
    </location>
    <ligand>
        <name>ATP</name>
        <dbReference type="ChEBI" id="CHEBI:30616"/>
    </ligand>
</feature>
<evidence type="ECO:0000256" key="1">
    <source>
        <dbReference type="ARBA" id="ARBA00010791"/>
    </source>
</evidence>
<keyword evidence="6" id="KW-0418">Kinase</keyword>
<dbReference type="PROSITE" id="PS50011">
    <property type="entry name" value="PROTEIN_KINASE_DOM"/>
    <property type="match status" value="1"/>
</dbReference>
<dbReference type="Proteomes" id="UP000007266">
    <property type="component" value="Unassembled WGS sequence"/>
</dbReference>
<evidence type="ECO:0000256" key="10">
    <source>
        <dbReference type="PROSITE-ProRule" id="PRU10141"/>
    </source>
</evidence>
<dbReference type="EMBL" id="KQ972687">
    <property type="protein sequence ID" value="EFA12969.1"/>
    <property type="molecule type" value="Genomic_DNA"/>
</dbReference>
<evidence type="ECO:0000256" key="4">
    <source>
        <dbReference type="ARBA" id="ARBA00022679"/>
    </source>
</evidence>
<dbReference type="InterPro" id="IPR011009">
    <property type="entry name" value="Kinase-like_dom_sf"/>
</dbReference>
<dbReference type="Pfam" id="PF00069">
    <property type="entry name" value="Pkinase"/>
    <property type="match status" value="1"/>
</dbReference>
<dbReference type="Gene3D" id="1.10.510.10">
    <property type="entry name" value="Transferase(Phosphotransferase) domain 1"/>
    <property type="match status" value="1"/>
</dbReference>
<dbReference type="InterPro" id="IPR000719">
    <property type="entry name" value="Prot_kinase_dom"/>
</dbReference>
<evidence type="ECO:0000313" key="13">
    <source>
        <dbReference type="EMBL" id="EFA12969.1"/>
    </source>
</evidence>
<dbReference type="InterPro" id="IPR008271">
    <property type="entry name" value="Ser/Thr_kinase_AS"/>
</dbReference>
<evidence type="ECO:0000256" key="7">
    <source>
        <dbReference type="ARBA" id="ARBA00022840"/>
    </source>
</evidence>
<keyword evidence="7 10" id="KW-0067">ATP-binding</keyword>
<name>D7EK22_TRICA</name>